<dbReference type="InterPro" id="IPR014782">
    <property type="entry name" value="Peptidase_M1_dom"/>
</dbReference>
<name>A0A3P9A9I2_ESOLU</name>
<evidence type="ECO:0000256" key="7">
    <source>
        <dbReference type="ARBA" id="ARBA00022801"/>
    </source>
</evidence>
<evidence type="ECO:0000313" key="17">
    <source>
        <dbReference type="Ensembl" id="ENSELUP00000037861.3"/>
    </source>
</evidence>
<dbReference type="Gene3D" id="2.60.40.1730">
    <property type="entry name" value="tricorn interacting facor f3 domain"/>
    <property type="match status" value="1"/>
</dbReference>
<reference evidence="17" key="4">
    <citation type="submission" date="2025-09" db="UniProtKB">
        <authorList>
            <consortium name="Ensembl"/>
        </authorList>
    </citation>
    <scope>IDENTIFICATION</scope>
</reference>
<evidence type="ECO:0000256" key="2">
    <source>
        <dbReference type="ARBA" id="ARBA00004606"/>
    </source>
</evidence>
<evidence type="ECO:0000256" key="13">
    <source>
        <dbReference type="ARBA" id="ARBA00023180"/>
    </source>
</evidence>
<feature type="chain" id="PRO_5044340404" evidence="14">
    <location>
        <begin position="26"/>
        <end position="374"/>
    </location>
</feature>
<comment type="subcellular location">
    <subcellularLocation>
        <location evidence="2">Membrane</location>
        <topology evidence="2">Single-pass type II membrane protein</topology>
    </subcellularLocation>
</comment>
<dbReference type="Bgee" id="ENSELUG00000017616">
    <property type="expression patterns" value="Expressed in camera-type eye and 13 other cell types or tissues"/>
</dbReference>
<dbReference type="Gene3D" id="3.30.2010.30">
    <property type="match status" value="1"/>
</dbReference>
<evidence type="ECO:0000256" key="11">
    <source>
        <dbReference type="ARBA" id="ARBA00023049"/>
    </source>
</evidence>
<dbReference type="GO" id="GO:0070006">
    <property type="term" value="F:metalloaminopeptidase activity"/>
    <property type="evidence" value="ECO:0007669"/>
    <property type="project" value="TreeGrafter"/>
</dbReference>
<dbReference type="GO" id="GO:0006508">
    <property type="term" value="P:proteolysis"/>
    <property type="evidence" value="ECO:0007669"/>
    <property type="project" value="UniProtKB-KW"/>
</dbReference>
<evidence type="ECO:0000259" key="16">
    <source>
        <dbReference type="Pfam" id="PF17900"/>
    </source>
</evidence>
<dbReference type="SUPFAM" id="SSF55486">
    <property type="entry name" value="Metalloproteases ('zincins'), catalytic domain"/>
    <property type="match status" value="1"/>
</dbReference>
<keyword evidence="8" id="KW-0862">Zinc</keyword>
<dbReference type="AlphaFoldDB" id="A0A3P9A9I2"/>
<keyword evidence="6" id="KW-0479">Metal-binding</keyword>
<protein>
    <submittedName>
        <fullName evidence="17">Uncharacterized protein</fullName>
    </submittedName>
</protein>
<dbReference type="GO" id="GO:0043171">
    <property type="term" value="P:peptide catabolic process"/>
    <property type="evidence" value="ECO:0007669"/>
    <property type="project" value="TreeGrafter"/>
</dbReference>
<keyword evidence="10" id="KW-1133">Transmembrane helix</keyword>
<dbReference type="GeneTree" id="ENSGT00940000162653"/>
<dbReference type="CDD" id="cd09601">
    <property type="entry name" value="M1_APN-Q_like"/>
    <property type="match status" value="1"/>
</dbReference>
<dbReference type="GO" id="GO:0005615">
    <property type="term" value="C:extracellular space"/>
    <property type="evidence" value="ECO:0007669"/>
    <property type="project" value="TreeGrafter"/>
</dbReference>
<reference evidence="17" key="3">
    <citation type="submission" date="2025-08" db="UniProtKB">
        <authorList>
            <consortium name="Ensembl"/>
        </authorList>
    </citation>
    <scope>IDENTIFICATION</scope>
</reference>
<dbReference type="GO" id="GO:0008270">
    <property type="term" value="F:zinc ion binding"/>
    <property type="evidence" value="ECO:0007669"/>
    <property type="project" value="InterPro"/>
</dbReference>
<keyword evidence="4" id="KW-0645">Protease</keyword>
<dbReference type="FunFam" id="2.60.40.1730:FF:000001">
    <property type="entry name" value="Leucyl-cystinyl aminopeptidase"/>
    <property type="match status" value="1"/>
</dbReference>
<evidence type="ECO:0000256" key="5">
    <source>
        <dbReference type="ARBA" id="ARBA00022692"/>
    </source>
</evidence>
<dbReference type="GO" id="GO:0016020">
    <property type="term" value="C:membrane"/>
    <property type="evidence" value="ECO:0007669"/>
    <property type="project" value="UniProtKB-SubCell"/>
</dbReference>
<keyword evidence="5" id="KW-0812">Transmembrane</keyword>
<keyword evidence="13" id="KW-0325">Glycoprotein</keyword>
<organism evidence="17 18">
    <name type="scientific">Esox lucius</name>
    <name type="common">Northern pike</name>
    <dbReference type="NCBI Taxonomy" id="8010"/>
    <lineage>
        <taxon>Eukaryota</taxon>
        <taxon>Metazoa</taxon>
        <taxon>Chordata</taxon>
        <taxon>Craniata</taxon>
        <taxon>Vertebrata</taxon>
        <taxon>Euteleostomi</taxon>
        <taxon>Actinopterygii</taxon>
        <taxon>Neopterygii</taxon>
        <taxon>Teleostei</taxon>
        <taxon>Protacanthopterygii</taxon>
        <taxon>Esociformes</taxon>
        <taxon>Esocidae</taxon>
        <taxon>Esox</taxon>
    </lineage>
</organism>
<dbReference type="InterPro" id="IPR001930">
    <property type="entry name" value="Peptidase_M1"/>
</dbReference>
<keyword evidence="7" id="KW-0378">Hydrolase</keyword>
<keyword evidence="14" id="KW-0732">Signal</keyword>
<dbReference type="Pfam" id="PF01433">
    <property type="entry name" value="Peptidase_M1"/>
    <property type="match status" value="1"/>
</dbReference>
<dbReference type="InterPro" id="IPR045357">
    <property type="entry name" value="Aminopeptidase_N-like_N"/>
</dbReference>
<feature type="domain" description="Peptidase M1 membrane alanine aminopeptidase" evidence="15">
    <location>
        <begin position="285"/>
        <end position="336"/>
    </location>
</feature>
<keyword evidence="18" id="KW-1185">Reference proteome</keyword>
<dbReference type="PANTHER" id="PTHR11533">
    <property type="entry name" value="PROTEASE M1 ZINC METALLOPROTEASE"/>
    <property type="match status" value="1"/>
</dbReference>
<dbReference type="PANTHER" id="PTHR11533:SF156">
    <property type="entry name" value="ENDOPLASMIC RETICULUM AMINOPEPTIDASE 1"/>
    <property type="match status" value="1"/>
</dbReference>
<dbReference type="InterPro" id="IPR034016">
    <property type="entry name" value="M1_APN-typ"/>
</dbReference>
<evidence type="ECO:0000256" key="1">
    <source>
        <dbReference type="ARBA" id="ARBA00001947"/>
    </source>
</evidence>
<dbReference type="Proteomes" id="UP000265140">
    <property type="component" value="Chromosome 17"/>
</dbReference>
<keyword evidence="12" id="KW-0472">Membrane</keyword>
<comment type="cofactor">
    <cofactor evidence="1">
        <name>Zn(2+)</name>
        <dbReference type="ChEBI" id="CHEBI:29105"/>
    </cofactor>
</comment>
<evidence type="ECO:0000259" key="15">
    <source>
        <dbReference type="Pfam" id="PF01433"/>
    </source>
</evidence>
<reference evidence="17" key="2">
    <citation type="submission" date="2020-02" db="EMBL/GenBank/DDBJ databases">
        <title>Esox lucius (northern pike) genome, fEsoLuc1, primary haplotype.</title>
        <authorList>
            <person name="Myers G."/>
            <person name="Karagic N."/>
            <person name="Meyer A."/>
            <person name="Pippel M."/>
            <person name="Reichard M."/>
            <person name="Winkler S."/>
            <person name="Tracey A."/>
            <person name="Sims Y."/>
            <person name="Howe K."/>
            <person name="Rhie A."/>
            <person name="Formenti G."/>
            <person name="Durbin R."/>
            <person name="Fedrigo O."/>
            <person name="Jarvis E.D."/>
        </authorList>
    </citation>
    <scope>NUCLEOTIDE SEQUENCE [LARGE SCALE GENOMIC DNA]</scope>
</reference>
<dbReference type="InterPro" id="IPR042097">
    <property type="entry name" value="Aminopeptidase_N-like_N_sf"/>
</dbReference>
<dbReference type="STRING" id="8010.ENSELUP00000037861"/>
<reference evidence="18" key="1">
    <citation type="journal article" date="2014" name="PLoS ONE">
        <title>The genome and linkage map of the northern pike (Esox lucius): conserved synteny revealed between the salmonid sister group and the Neoteleostei.</title>
        <authorList>
            <person name="Rondeau E.B."/>
            <person name="Minkley D.R."/>
            <person name="Leong J.S."/>
            <person name="Messmer A.M."/>
            <person name="Jantzen J.R."/>
            <person name="von Schalburg K.R."/>
            <person name="Lemon C."/>
            <person name="Bird N.H."/>
            <person name="Koop B.F."/>
        </authorList>
    </citation>
    <scope>NUCLEOTIDE SEQUENCE</scope>
</reference>
<evidence type="ECO:0000256" key="10">
    <source>
        <dbReference type="ARBA" id="ARBA00022989"/>
    </source>
</evidence>
<evidence type="ECO:0000256" key="9">
    <source>
        <dbReference type="ARBA" id="ARBA00022968"/>
    </source>
</evidence>
<dbReference type="Ensembl" id="ENSELUT00000040424.3">
    <property type="protein sequence ID" value="ENSELUP00000037861.3"/>
    <property type="gene ID" value="ENSELUG00000035741.1"/>
</dbReference>
<evidence type="ECO:0000256" key="4">
    <source>
        <dbReference type="ARBA" id="ARBA00022670"/>
    </source>
</evidence>
<evidence type="ECO:0000256" key="12">
    <source>
        <dbReference type="ARBA" id="ARBA00023136"/>
    </source>
</evidence>
<evidence type="ECO:0000256" key="8">
    <source>
        <dbReference type="ARBA" id="ARBA00022833"/>
    </source>
</evidence>
<dbReference type="PRINTS" id="PR00756">
    <property type="entry name" value="ALADIPTASE"/>
</dbReference>
<evidence type="ECO:0000256" key="14">
    <source>
        <dbReference type="SAM" id="SignalP"/>
    </source>
</evidence>
<feature type="signal peptide" evidence="14">
    <location>
        <begin position="1"/>
        <end position="25"/>
    </location>
</feature>
<feature type="domain" description="Aminopeptidase N-like N-terminal" evidence="16">
    <location>
        <begin position="52"/>
        <end position="247"/>
    </location>
</feature>
<dbReference type="GO" id="GO:0005737">
    <property type="term" value="C:cytoplasm"/>
    <property type="evidence" value="ECO:0007669"/>
    <property type="project" value="TreeGrafter"/>
</dbReference>
<accession>A0A3P9A9I2</accession>
<comment type="similarity">
    <text evidence="3">Belongs to the peptidase M1 family.</text>
</comment>
<dbReference type="SUPFAM" id="SSF63737">
    <property type="entry name" value="Leukotriene A4 hydrolase N-terminal domain"/>
    <property type="match status" value="1"/>
</dbReference>
<keyword evidence="9" id="KW-0735">Signal-anchor</keyword>
<dbReference type="InterPro" id="IPR050344">
    <property type="entry name" value="Peptidase_M1_aminopeptidases"/>
</dbReference>
<proteinExistence type="inferred from homology"/>
<dbReference type="Pfam" id="PF17900">
    <property type="entry name" value="Peptidase_M1_N"/>
    <property type="match status" value="1"/>
</dbReference>
<evidence type="ECO:0000256" key="6">
    <source>
        <dbReference type="ARBA" id="ARBA00022723"/>
    </source>
</evidence>
<dbReference type="GO" id="GO:0042277">
    <property type="term" value="F:peptide binding"/>
    <property type="evidence" value="ECO:0007669"/>
    <property type="project" value="TreeGrafter"/>
</dbReference>
<sequence>MALSAVYLSGVYLWSLAAMWGGLWAKPENQPEAVLEGPFPWSHQRLPTNIRPDHYFIHLHPNFSSTPDSDLSASDSLTGHVLILVTALDNTSLIVLNSKGLTIKEATLTDLTLSVAVQMSLRVLGSPSSEQLALLSDKPLIAGRKYQLSVSYSGSFSRSYSGLYKASYQTPDGDTRTIAVTNFEPSSARQVFPCFDEPSMKAVFSLVVVRRSQHISLSNMPQRFSKHLEEDLVEDHYQTSIRMSSYLLAFVVGDFSVSSLLTSICSQVSVFAASHQINQTDHALLEAVKTLDFYEEYLQIIYPLPKLDLVALPDFESGAMENWGLVTFRETSLLIGQFDSLRGQLWVSLVTLWRKTPSAPLRSERCSVIFLTTR</sequence>
<keyword evidence="11" id="KW-0482">Metalloprotease</keyword>
<evidence type="ECO:0000313" key="18">
    <source>
        <dbReference type="Proteomes" id="UP000265140"/>
    </source>
</evidence>
<evidence type="ECO:0000256" key="3">
    <source>
        <dbReference type="ARBA" id="ARBA00010136"/>
    </source>
</evidence>